<accession>A0ABS9RYC3</accession>
<evidence type="ECO:0008006" key="5">
    <source>
        <dbReference type="Google" id="ProtNLM"/>
    </source>
</evidence>
<dbReference type="Proteomes" id="UP001202117">
    <property type="component" value="Unassembled WGS sequence"/>
</dbReference>
<comment type="caution">
    <text evidence="3">The sequence shown here is derived from an EMBL/GenBank/DDBJ whole genome shotgun (WGS) entry which is preliminary data.</text>
</comment>
<name>A0ABS9RYC3_9GAMM</name>
<feature type="transmembrane region" description="Helical" evidence="2">
    <location>
        <begin position="36"/>
        <end position="57"/>
    </location>
</feature>
<reference evidence="3 4" key="1">
    <citation type="submission" date="2022-02" db="EMBL/GenBank/DDBJ databases">
        <title>Halomonas fukangensis sp. nov., a halophilic bacterium isolated from a bulk soil of Kalidium foliatum at Fukang.</title>
        <authorList>
            <person name="Huang Y."/>
        </authorList>
    </citation>
    <scope>NUCLEOTIDE SEQUENCE [LARGE SCALE GENOMIC DNA]</scope>
    <source>
        <strain evidence="3 4">EGI 63088</strain>
    </source>
</reference>
<evidence type="ECO:0000313" key="3">
    <source>
        <dbReference type="EMBL" id="MCH4564845.1"/>
    </source>
</evidence>
<protein>
    <recommendedName>
        <fullName evidence="5">RDD family protein</fullName>
    </recommendedName>
</protein>
<keyword evidence="2" id="KW-1133">Transmembrane helix</keyword>
<organism evidence="3 4">
    <name type="scientific">Halomonas flagellata</name>
    <dbReference type="NCBI Taxonomy" id="2920385"/>
    <lineage>
        <taxon>Bacteria</taxon>
        <taxon>Pseudomonadati</taxon>
        <taxon>Pseudomonadota</taxon>
        <taxon>Gammaproteobacteria</taxon>
        <taxon>Oceanospirillales</taxon>
        <taxon>Halomonadaceae</taxon>
        <taxon>Halomonas</taxon>
    </lineage>
</organism>
<feature type="compositionally biased region" description="Basic residues" evidence="1">
    <location>
        <begin position="8"/>
        <end position="23"/>
    </location>
</feature>
<dbReference type="EMBL" id="JAKVPY010000024">
    <property type="protein sequence ID" value="MCH4564845.1"/>
    <property type="molecule type" value="Genomic_DNA"/>
</dbReference>
<sequence>MLLIRTARGARRRGATRRRQPRHPGRSVIDRWLDRLVDIAVITALAVGAVALVLTLLL</sequence>
<dbReference type="RefSeq" id="WP_240569430.1">
    <property type="nucleotide sequence ID" value="NZ_JAKVPY010000024.1"/>
</dbReference>
<gene>
    <name evidence="3" type="ORF">MKP05_17245</name>
</gene>
<keyword evidence="4" id="KW-1185">Reference proteome</keyword>
<evidence type="ECO:0000256" key="2">
    <source>
        <dbReference type="SAM" id="Phobius"/>
    </source>
</evidence>
<evidence type="ECO:0000256" key="1">
    <source>
        <dbReference type="SAM" id="MobiDB-lite"/>
    </source>
</evidence>
<keyword evidence="2" id="KW-0812">Transmembrane</keyword>
<evidence type="ECO:0000313" key="4">
    <source>
        <dbReference type="Proteomes" id="UP001202117"/>
    </source>
</evidence>
<feature type="region of interest" description="Disordered" evidence="1">
    <location>
        <begin position="1"/>
        <end position="23"/>
    </location>
</feature>
<proteinExistence type="predicted"/>
<keyword evidence="2" id="KW-0472">Membrane</keyword>